<dbReference type="GO" id="GO:0006261">
    <property type="term" value="P:DNA-templated DNA replication"/>
    <property type="evidence" value="ECO:0007669"/>
    <property type="project" value="TreeGrafter"/>
</dbReference>
<evidence type="ECO:0000256" key="2">
    <source>
        <dbReference type="ARBA" id="ARBA00008959"/>
    </source>
</evidence>
<evidence type="ECO:0000256" key="7">
    <source>
        <dbReference type="SAM" id="MobiDB-lite"/>
    </source>
</evidence>
<dbReference type="FunFam" id="1.20.272.10:FF:000001">
    <property type="entry name" value="Putative AAA family ATPase"/>
    <property type="match status" value="1"/>
</dbReference>
<dbReference type="EMBL" id="CP001100">
    <property type="protein sequence ID" value="ACF14218.1"/>
    <property type="molecule type" value="Genomic_DNA"/>
</dbReference>
<dbReference type="GO" id="GO:0003677">
    <property type="term" value="F:DNA binding"/>
    <property type="evidence" value="ECO:0007669"/>
    <property type="project" value="InterPro"/>
</dbReference>
<dbReference type="STRING" id="517418.Ctha_1761"/>
<gene>
    <name evidence="9" type="ordered locus">Ctha_1761</name>
</gene>
<dbReference type="OrthoDB" id="9778364at2"/>
<dbReference type="InterPro" id="IPR051314">
    <property type="entry name" value="AAA_ATPase_RarA/MGS1/WRNIP1"/>
</dbReference>
<dbReference type="HOGENOM" id="CLU_017985_0_3_10"/>
<dbReference type="CDD" id="cd00009">
    <property type="entry name" value="AAA"/>
    <property type="match status" value="1"/>
</dbReference>
<dbReference type="SMART" id="SM00382">
    <property type="entry name" value="AAA"/>
    <property type="match status" value="1"/>
</dbReference>
<dbReference type="GO" id="GO:0008047">
    <property type="term" value="F:enzyme activator activity"/>
    <property type="evidence" value="ECO:0007669"/>
    <property type="project" value="TreeGrafter"/>
</dbReference>
<comment type="function">
    <text evidence="1">DNA-dependent ATPase that plays important roles in cellular responses to stalled DNA replication processes.</text>
</comment>
<evidence type="ECO:0000256" key="3">
    <source>
        <dbReference type="ARBA" id="ARBA00020776"/>
    </source>
</evidence>
<dbReference type="RefSeq" id="WP_012500302.1">
    <property type="nucleotide sequence ID" value="NC_011026.1"/>
</dbReference>
<evidence type="ECO:0000259" key="8">
    <source>
        <dbReference type="SMART" id="SM00382"/>
    </source>
</evidence>
<dbReference type="InterPro" id="IPR003593">
    <property type="entry name" value="AAA+_ATPase"/>
</dbReference>
<sequence length="439" mass="49323">MSDLFEEIEQSSKPTPIEPLAERMRPKTLDEVIGQPHLTDSHSPFRQFLSSGDFPSMILWGPPGVGKTTLALLLSRNSGYEYMQISAIDSGVKEVRSVITQALQNHKRGKKTSLFIDEIHRFNKAQQDALLGAVEKGTLKLIGATTENPSFEVIPALLSRSVVYLLKPLENEDIRRVVNQALESDEILMQKTIQIEAWDFLFRLASGDARRALNTLEIAINAAEKSKKQPVLITESLLEKTLQQQALRYDKKGDSHYDVISAFIKSLRGSDPDAALFWLAKMLDAGEDPKFIARRMIIFASEDIGNADTYALTLAVSVFRAVEIIGMPEARINLAQGVTYLASCKKSNASYLGIEKALDAVKKVPNASVPLHLRNAPTQLMKNSGFGKEYKYPHDFQGHFVPENYFPENLAEKSFYKPTEQGIEKRLKEHLQTLWKNRF</sequence>
<dbReference type="GO" id="GO:0000731">
    <property type="term" value="P:DNA synthesis involved in DNA repair"/>
    <property type="evidence" value="ECO:0007669"/>
    <property type="project" value="TreeGrafter"/>
</dbReference>
<feature type="domain" description="AAA+ ATPase" evidence="8">
    <location>
        <begin position="53"/>
        <end position="169"/>
    </location>
</feature>
<keyword evidence="4" id="KW-0235">DNA replication</keyword>
<name>B3QTB9_CHLT3</name>
<dbReference type="Gene3D" id="1.20.272.10">
    <property type="match status" value="1"/>
</dbReference>
<evidence type="ECO:0000313" key="10">
    <source>
        <dbReference type="Proteomes" id="UP000001208"/>
    </source>
</evidence>
<dbReference type="Gene3D" id="1.10.3710.10">
    <property type="entry name" value="DNA polymerase III clamp loader subunits, C-terminal domain"/>
    <property type="match status" value="1"/>
</dbReference>
<dbReference type="PANTHER" id="PTHR13779">
    <property type="entry name" value="WERNER HELICASE-INTERACTING PROTEIN 1 FAMILY MEMBER"/>
    <property type="match status" value="1"/>
</dbReference>
<dbReference type="Gene3D" id="3.40.50.300">
    <property type="entry name" value="P-loop containing nucleotide triphosphate hydrolases"/>
    <property type="match status" value="1"/>
</dbReference>
<dbReference type="InterPro" id="IPR008921">
    <property type="entry name" value="DNA_pol3_clamp-load_cplx_C"/>
</dbReference>
<comment type="similarity">
    <text evidence="2">Belongs to the AAA ATPase family. RarA/MGS1/WRNIP1 subfamily.</text>
</comment>
<dbReference type="SUPFAM" id="SSF52540">
    <property type="entry name" value="P-loop containing nucleoside triphosphate hydrolases"/>
    <property type="match status" value="1"/>
</dbReference>
<dbReference type="FunFam" id="3.40.50.300:FF:000137">
    <property type="entry name" value="Replication-associated recombination protein A"/>
    <property type="match status" value="1"/>
</dbReference>
<dbReference type="Gene3D" id="1.10.8.60">
    <property type="match status" value="1"/>
</dbReference>
<dbReference type="Pfam" id="PF16193">
    <property type="entry name" value="AAA_assoc_2"/>
    <property type="match status" value="1"/>
</dbReference>
<evidence type="ECO:0000256" key="6">
    <source>
        <dbReference type="ARBA" id="ARBA00022840"/>
    </source>
</evidence>
<dbReference type="Pfam" id="PF00004">
    <property type="entry name" value="AAA"/>
    <property type="match status" value="1"/>
</dbReference>
<keyword evidence="6" id="KW-0067">ATP-binding</keyword>
<dbReference type="Pfam" id="PF12002">
    <property type="entry name" value="MgsA_C"/>
    <property type="match status" value="1"/>
</dbReference>
<evidence type="ECO:0000256" key="1">
    <source>
        <dbReference type="ARBA" id="ARBA00002393"/>
    </source>
</evidence>
<evidence type="ECO:0000313" key="9">
    <source>
        <dbReference type="EMBL" id="ACF14218.1"/>
    </source>
</evidence>
<dbReference type="InterPro" id="IPR003959">
    <property type="entry name" value="ATPase_AAA_core"/>
</dbReference>
<dbReference type="Proteomes" id="UP000001208">
    <property type="component" value="Chromosome"/>
</dbReference>
<dbReference type="PANTHER" id="PTHR13779:SF7">
    <property type="entry name" value="ATPASE WRNIP1"/>
    <property type="match status" value="1"/>
</dbReference>
<dbReference type="InterPro" id="IPR027417">
    <property type="entry name" value="P-loop_NTPase"/>
</dbReference>
<dbReference type="eggNOG" id="COG2256">
    <property type="taxonomic scope" value="Bacteria"/>
</dbReference>
<dbReference type="InterPro" id="IPR021886">
    <property type="entry name" value="MgsA_C"/>
</dbReference>
<dbReference type="GO" id="GO:0005524">
    <property type="term" value="F:ATP binding"/>
    <property type="evidence" value="ECO:0007669"/>
    <property type="project" value="UniProtKB-KW"/>
</dbReference>
<dbReference type="SUPFAM" id="SSF48019">
    <property type="entry name" value="post-AAA+ oligomerization domain-like"/>
    <property type="match status" value="1"/>
</dbReference>
<keyword evidence="10" id="KW-1185">Reference proteome</keyword>
<dbReference type="InterPro" id="IPR032423">
    <property type="entry name" value="AAA_assoc_2"/>
</dbReference>
<dbReference type="GO" id="GO:0017116">
    <property type="term" value="F:single-stranded DNA helicase activity"/>
    <property type="evidence" value="ECO:0007669"/>
    <property type="project" value="TreeGrafter"/>
</dbReference>
<feature type="region of interest" description="Disordered" evidence="7">
    <location>
        <begin position="1"/>
        <end position="21"/>
    </location>
</feature>
<dbReference type="AlphaFoldDB" id="B3QTB9"/>
<evidence type="ECO:0000256" key="5">
    <source>
        <dbReference type="ARBA" id="ARBA00022741"/>
    </source>
</evidence>
<organism evidence="9 10">
    <name type="scientific">Chloroherpeton thalassium (strain ATCC 35110 / GB-78)</name>
    <dbReference type="NCBI Taxonomy" id="517418"/>
    <lineage>
        <taxon>Bacteria</taxon>
        <taxon>Pseudomonadati</taxon>
        <taxon>Chlorobiota</taxon>
        <taxon>Chlorobiia</taxon>
        <taxon>Chlorobiales</taxon>
        <taxon>Chloroherpetonaceae</taxon>
        <taxon>Chloroherpeton</taxon>
    </lineage>
</organism>
<dbReference type="CDD" id="cd18139">
    <property type="entry name" value="HLD_clamp_RarA"/>
    <property type="match status" value="1"/>
</dbReference>
<accession>B3QTB9</accession>
<dbReference type="GO" id="GO:0016887">
    <property type="term" value="F:ATP hydrolysis activity"/>
    <property type="evidence" value="ECO:0007669"/>
    <property type="project" value="InterPro"/>
</dbReference>
<proteinExistence type="inferred from homology"/>
<evidence type="ECO:0000256" key="4">
    <source>
        <dbReference type="ARBA" id="ARBA00022705"/>
    </source>
</evidence>
<reference evidence="9 10" key="1">
    <citation type="submission" date="2008-06" db="EMBL/GenBank/DDBJ databases">
        <title>Complete sequence of Chloroherpeton thalassium ATCC 35110.</title>
        <authorList>
            <consortium name="US DOE Joint Genome Institute"/>
            <person name="Lucas S."/>
            <person name="Copeland A."/>
            <person name="Lapidus A."/>
            <person name="Glavina del Rio T."/>
            <person name="Dalin E."/>
            <person name="Tice H."/>
            <person name="Bruce D."/>
            <person name="Goodwin L."/>
            <person name="Pitluck S."/>
            <person name="Schmutz J."/>
            <person name="Larimer F."/>
            <person name="Land M."/>
            <person name="Hauser L."/>
            <person name="Kyrpides N."/>
            <person name="Mikhailova N."/>
            <person name="Liu Z."/>
            <person name="Li T."/>
            <person name="Zhao F."/>
            <person name="Overmann J."/>
            <person name="Bryant D.A."/>
            <person name="Richardson P."/>
        </authorList>
    </citation>
    <scope>NUCLEOTIDE SEQUENCE [LARGE SCALE GENOMIC DNA]</scope>
    <source>
        <strain evidence="10">ATCC 35110 / GB-78</strain>
    </source>
</reference>
<keyword evidence="5" id="KW-0547">Nucleotide-binding</keyword>
<dbReference type="KEGG" id="cts:Ctha_1761"/>
<dbReference type="FunFam" id="1.10.3710.10:FF:000004">
    <property type="entry name" value="Putative ATPase, AAA family"/>
    <property type="match status" value="1"/>
</dbReference>
<protein>
    <recommendedName>
        <fullName evidence="3">Replication-associated recombination protein A</fullName>
    </recommendedName>
</protein>